<feature type="transmembrane region" description="Helical" evidence="1">
    <location>
        <begin position="445"/>
        <end position="469"/>
    </location>
</feature>
<keyword evidence="1" id="KW-0472">Membrane</keyword>
<keyword evidence="3" id="KW-1185">Reference proteome</keyword>
<dbReference type="RefSeq" id="WP_171094536.1">
    <property type="nucleotide sequence ID" value="NZ_CP053069.1"/>
</dbReference>
<name>A0A6M4GYN9_9PROT</name>
<evidence type="ECO:0000256" key="1">
    <source>
        <dbReference type="SAM" id="Phobius"/>
    </source>
</evidence>
<accession>A0A6M4GYN9</accession>
<proteinExistence type="predicted"/>
<protein>
    <submittedName>
        <fullName evidence="2">Uncharacterized protein</fullName>
    </submittedName>
</protein>
<dbReference type="EMBL" id="CP053069">
    <property type="protein sequence ID" value="QJR12381.1"/>
    <property type="molecule type" value="Genomic_DNA"/>
</dbReference>
<reference evidence="2 3" key="1">
    <citation type="submission" date="2020-04" db="EMBL/GenBank/DDBJ databases">
        <title>Usitatibacter rugosus gen. nov., sp. nov. and Usitatibacter palustris sp. nov., novel members of Usitatibacteraceae fam. nov. within the order Nitrosomonadales isolated from soil.</title>
        <authorList>
            <person name="Huber K.J."/>
            <person name="Neumann-Schaal M."/>
            <person name="Geppert A."/>
            <person name="Luckner M."/>
            <person name="Wanner G."/>
            <person name="Overmann J."/>
        </authorList>
    </citation>
    <scope>NUCLEOTIDE SEQUENCE [LARGE SCALE GENOMIC DNA]</scope>
    <source>
        <strain evidence="2 3">0125_3</strain>
    </source>
</reference>
<dbReference type="Proteomes" id="UP000501534">
    <property type="component" value="Chromosome"/>
</dbReference>
<organism evidence="2 3">
    <name type="scientific">Usitatibacter rugosus</name>
    <dbReference type="NCBI Taxonomy" id="2732067"/>
    <lineage>
        <taxon>Bacteria</taxon>
        <taxon>Pseudomonadati</taxon>
        <taxon>Pseudomonadota</taxon>
        <taxon>Betaproteobacteria</taxon>
        <taxon>Nitrosomonadales</taxon>
        <taxon>Usitatibacteraceae</taxon>
        <taxon>Usitatibacter</taxon>
    </lineage>
</organism>
<keyword evidence="1" id="KW-0812">Transmembrane</keyword>
<feature type="transmembrane region" description="Helical" evidence="1">
    <location>
        <begin position="481"/>
        <end position="498"/>
    </location>
</feature>
<feature type="transmembrane region" description="Helical" evidence="1">
    <location>
        <begin position="162"/>
        <end position="180"/>
    </location>
</feature>
<feature type="transmembrane region" description="Helical" evidence="1">
    <location>
        <begin position="79"/>
        <end position="99"/>
    </location>
</feature>
<feature type="transmembrane region" description="Helical" evidence="1">
    <location>
        <begin position="111"/>
        <end position="129"/>
    </location>
</feature>
<feature type="transmembrane region" description="Helical" evidence="1">
    <location>
        <begin position="380"/>
        <end position="402"/>
    </location>
</feature>
<sequence>MSLPREWIGLALVLAGLARAALLIAHEPIVGYANQYDMARTSACTGLYPAVDVAVRERASPEAPLPLYSLGAPKREGCYPSTEVALTGMTVAAAVAFGAPPTQVRLKWIGTVKLTLLAVVALLLAFAFHGHPAAALYHGLVFFFVMADPAVTLWLNTLYTEFALLASLYACIGAICAIALTDRGSLVLSVTLAGSLVALAFSREQFALLAPALVAAAWPWLWRRSPHFTVTAFGIAVVASMLAFGLLSRPGAVREVNRTNTYLGVVLPAAGDPKDAAQVLGLPERCAALSGATWYLPRGEVLREKCPEVFGLSSLAFLRFVPADPRLLVRSVARVLPATQAVTPAYLGVLGDAKGVTVDGLEPWNRSLLQLAATHMPGPVFAALVIASMLAAFLAAIAAALWARPASDDPATSLLLAMLLGGTVIYAVLTTVFGDGMSEASRHFLPGWLAMAALVLGVLVAAPICLMRWGRAPRDNVRPIAAAVLFTAATVAGVYYTFDWANRQPLSIGVLDLPASRQVNSVPLEIRGWTLDPFGVESVSVKLGKVEKPARFGDASADLAAVFPGYPDGARGRFALDFSAEDLAAAGPPEALEMRITTRSKNGHVSEIDRRRLEMRP</sequence>
<feature type="transmembrane region" description="Helical" evidence="1">
    <location>
        <begin position="135"/>
        <end position="155"/>
    </location>
</feature>
<feature type="transmembrane region" description="Helical" evidence="1">
    <location>
        <begin position="414"/>
        <end position="433"/>
    </location>
</feature>
<dbReference type="KEGG" id="uru:DSM104443_03467"/>
<evidence type="ECO:0000313" key="2">
    <source>
        <dbReference type="EMBL" id="QJR12381.1"/>
    </source>
</evidence>
<evidence type="ECO:0000313" key="3">
    <source>
        <dbReference type="Proteomes" id="UP000501534"/>
    </source>
</evidence>
<keyword evidence="1" id="KW-1133">Transmembrane helix</keyword>
<feature type="transmembrane region" description="Helical" evidence="1">
    <location>
        <begin position="228"/>
        <end position="248"/>
    </location>
</feature>
<gene>
    <name evidence="2" type="ORF">DSM104443_03467</name>
</gene>
<dbReference type="AlphaFoldDB" id="A0A6M4GYN9"/>